<dbReference type="AlphaFoldDB" id="A0AAP5WCF5"/>
<feature type="non-terminal residue" evidence="2">
    <location>
        <position position="1"/>
    </location>
</feature>
<gene>
    <name evidence="2" type="ORF">R4064_11770</name>
</gene>
<sequence>IGAGARTWLVEAAAAGTSRIGQKMAEAVTLAKLAGTDQVDRALGVAAVHQRFAHGDLASLLTAAGHRTGMHTATEERSLTQGTAGWAGLGTSNTEGAAR</sequence>
<dbReference type="EMBL" id="JAWLUK010000050">
    <property type="protein sequence ID" value="MDV7178289.1"/>
    <property type="molecule type" value="Genomic_DNA"/>
</dbReference>
<evidence type="ECO:0000256" key="1">
    <source>
        <dbReference type="SAM" id="MobiDB-lite"/>
    </source>
</evidence>
<name>A0AAP5WCF5_9MICC</name>
<feature type="compositionally biased region" description="Polar residues" evidence="1">
    <location>
        <begin position="90"/>
        <end position="99"/>
    </location>
</feature>
<proteinExistence type="predicted"/>
<organism evidence="2 3">
    <name type="scientific">Micrococcus yunnanensis</name>
    <dbReference type="NCBI Taxonomy" id="566027"/>
    <lineage>
        <taxon>Bacteria</taxon>
        <taxon>Bacillati</taxon>
        <taxon>Actinomycetota</taxon>
        <taxon>Actinomycetes</taxon>
        <taxon>Micrococcales</taxon>
        <taxon>Micrococcaceae</taxon>
        <taxon>Micrococcus</taxon>
    </lineage>
</organism>
<accession>A0AAP5WCF5</accession>
<feature type="region of interest" description="Disordered" evidence="1">
    <location>
        <begin position="70"/>
        <end position="99"/>
    </location>
</feature>
<evidence type="ECO:0000313" key="2">
    <source>
        <dbReference type="EMBL" id="MDV7178289.1"/>
    </source>
</evidence>
<comment type="caution">
    <text evidence="2">The sequence shown here is derived from an EMBL/GenBank/DDBJ whole genome shotgun (WGS) entry which is preliminary data.</text>
</comment>
<reference evidence="2" key="1">
    <citation type="submission" date="2023-10" db="EMBL/GenBank/DDBJ databases">
        <title>Development of a sustainable strategy for remediation of hydrocarbon-contaminated territories based on the waste exchange concept.</title>
        <authorList>
            <person name="Krivoruchko A."/>
        </authorList>
    </citation>
    <scope>NUCLEOTIDE SEQUENCE</scope>
    <source>
        <strain evidence="2">IEGM 1325</strain>
    </source>
</reference>
<protein>
    <submittedName>
        <fullName evidence="2">IS21 family transposase</fullName>
    </submittedName>
</protein>
<evidence type="ECO:0000313" key="3">
    <source>
        <dbReference type="Proteomes" id="UP001185728"/>
    </source>
</evidence>
<dbReference type="Proteomes" id="UP001185728">
    <property type="component" value="Unassembled WGS sequence"/>
</dbReference>